<evidence type="ECO:0000313" key="13">
    <source>
        <dbReference type="EMBL" id="KAG8184783.1"/>
    </source>
</evidence>
<feature type="compositionally biased region" description="Basic and acidic residues" evidence="10">
    <location>
        <begin position="141"/>
        <end position="166"/>
    </location>
</feature>
<dbReference type="GO" id="GO:0006357">
    <property type="term" value="P:regulation of transcription by RNA polymerase II"/>
    <property type="evidence" value="ECO:0007669"/>
    <property type="project" value="UniProtKB-ARBA"/>
</dbReference>
<feature type="domain" description="Nuclear receptor" evidence="11">
    <location>
        <begin position="415"/>
        <end position="490"/>
    </location>
</feature>
<evidence type="ECO:0000256" key="9">
    <source>
        <dbReference type="ARBA" id="ARBA00023242"/>
    </source>
</evidence>
<feature type="compositionally biased region" description="Low complexity" evidence="10">
    <location>
        <begin position="56"/>
        <end position="65"/>
    </location>
</feature>
<dbReference type="PRINTS" id="PR00398">
    <property type="entry name" value="STRDHORMONER"/>
</dbReference>
<dbReference type="PROSITE" id="PS00031">
    <property type="entry name" value="NUCLEAR_REC_DBD_1"/>
    <property type="match status" value="1"/>
</dbReference>
<keyword evidence="9" id="KW-0539">Nucleus</keyword>
<dbReference type="CDD" id="cd07168">
    <property type="entry name" value="NR_DBD_DHR4_like"/>
    <property type="match status" value="1"/>
</dbReference>
<dbReference type="Proteomes" id="UP000827092">
    <property type="component" value="Unassembled WGS sequence"/>
</dbReference>
<evidence type="ECO:0000256" key="8">
    <source>
        <dbReference type="ARBA" id="ARBA00023170"/>
    </source>
</evidence>
<keyword evidence="5" id="KW-0805">Transcription regulation</keyword>
<dbReference type="Gene3D" id="1.10.565.10">
    <property type="entry name" value="Retinoid X Receptor"/>
    <property type="match status" value="1"/>
</dbReference>
<evidence type="ECO:0000256" key="10">
    <source>
        <dbReference type="SAM" id="MobiDB-lite"/>
    </source>
</evidence>
<dbReference type="InterPro" id="IPR001628">
    <property type="entry name" value="Znf_hrmn_rcpt"/>
</dbReference>
<keyword evidence="3" id="KW-0863">Zinc-finger</keyword>
<keyword evidence="6" id="KW-0238">DNA-binding</keyword>
<evidence type="ECO:0000313" key="14">
    <source>
        <dbReference type="Proteomes" id="UP000827092"/>
    </source>
</evidence>
<reference evidence="13 14" key="1">
    <citation type="journal article" date="2022" name="Nat. Ecol. Evol.">
        <title>A masculinizing supergene underlies an exaggerated male reproductive morph in a spider.</title>
        <authorList>
            <person name="Hendrickx F."/>
            <person name="De Corte Z."/>
            <person name="Sonet G."/>
            <person name="Van Belleghem S.M."/>
            <person name="Kostlbacher S."/>
            <person name="Vangestel C."/>
        </authorList>
    </citation>
    <scope>NUCLEOTIDE SEQUENCE [LARGE SCALE GENOMIC DNA]</scope>
    <source>
        <strain evidence="13">W744_W776</strain>
    </source>
</reference>
<dbReference type="Pfam" id="PF00105">
    <property type="entry name" value="zf-C4"/>
    <property type="match status" value="1"/>
</dbReference>
<feature type="region of interest" description="Disordered" evidence="10">
    <location>
        <begin position="513"/>
        <end position="546"/>
    </location>
</feature>
<evidence type="ECO:0000256" key="3">
    <source>
        <dbReference type="ARBA" id="ARBA00022771"/>
    </source>
</evidence>
<feature type="compositionally biased region" description="Polar residues" evidence="10">
    <location>
        <begin position="207"/>
        <end position="224"/>
    </location>
</feature>
<evidence type="ECO:0000259" key="12">
    <source>
        <dbReference type="PROSITE" id="PS51843"/>
    </source>
</evidence>
<protein>
    <recommendedName>
        <fullName evidence="15">Hormone receptor 4</fullName>
    </recommendedName>
</protein>
<evidence type="ECO:0000256" key="2">
    <source>
        <dbReference type="ARBA" id="ARBA00022723"/>
    </source>
</evidence>
<dbReference type="Pfam" id="PF00104">
    <property type="entry name" value="Hormone_recep"/>
    <property type="match status" value="1"/>
</dbReference>
<organism evidence="13 14">
    <name type="scientific">Oedothorax gibbosus</name>
    <dbReference type="NCBI Taxonomy" id="931172"/>
    <lineage>
        <taxon>Eukaryota</taxon>
        <taxon>Metazoa</taxon>
        <taxon>Ecdysozoa</taxon>
        <taxon>Arthropoda</taxon>
        <taxon>Chelicerata</taxon>
        <taxon>Arachnida</taxon>
        <taxon>Araneae</taxon>
        <taxon>Araneomorphae</taxon>
        <taxon>Entelegynae</taxon>
        <taxon>Araneoidea</taxon>
        <taxon>Linyphiidae</taxon>
        <taxon>Erigoninae</taxon>
        <taxon>Oedothorax</taxon>
    </lineage>
</organism>
<feature type="region of interest" description="Disordered" evidence="10">
    <location>
        <begin position="317"/>
        <end position="365"/>
    </location>
</feature>
<evidence type="ECO:0000256" key="4">
    <source>
        <dbReference type="ARBA" id="ARBA00022833"/>
    </source>
</evidence>
<feature type="domain" description="NR LBD" evidence="12">
    <location>
        <begin position="597"/>
        <end position="847"/>
    </location>
</feature>
<dbReference type="PANTHER" id="PTHR48092">
    <property type="entry name" value="KNIRPS-RELATED PROTEIN-RELATED"/>
    <property type="match status" value="1"/>
</dbReference>
<feature type="compositionally biased region" description="Basic and acidic residues" evidence="10">
    <location>
        <begin position="109"/>
        <end position="128"/>
    </location>
</feature>
<feature type="region of interest" description="Disordered" evidence="10">
    <location>
        <begin position="29"/>
        <end position="171"/>
    </location>
</feature>
<dbReference type="InterPro" id="IPR000536">
    <property type="entry name" value="Nucl_hrmn_rcpt_lig-bd"/>
</dbReference>
<dbReference type="GO" id="GO:0008270">
    <property type="term" value="F:zinc ion binding"/>
    <property type="evidence" value="ECO:0007669"/>
    <property type="project" value="UniProtKB-KW"/>
</dbReference>
<feature type="compositionally biased region" description="Polar residues" evidence="10">
    <location>
        <begin position="30"/>
        <end position="47"/>
    </location>
</feature>
<dbReference type="AlphaFoldDB" id="A0AAV6UM72"/>
<evidence type="ECO:0000259" key="11">
    <source>
        <dbReference type="PROSITE" id="PS51030"/>
    </source>
</evidence>
<dbReference type="GO" id="GO:0005634">
    <property type="term" value="C:nucleus"/>
    <property type="evidence" value="ECO:0007669"/>
    <property type="project" value="UniProtKB-SubCell"/>
</dbReference>
<evidence type="ECO:0000256" key="7">
    <source>
        <dbReference type="ARBA" id="ARBA00023163"/>
    </source>
</evidence>
<dbReference type="FunFam" id="3.30.50.10:FF:000006">
    <property type="entry name" value="Nuclear receptor subfamily 5 group A member"/>
    <property type="match status" value="1"/>
</dbReference>
<dbReference type="PROSITE" id="PS51843">
    <property type="entry name" value="NR_LBD"/>
    <property type="match status" value="1"/>
</dbReference>
<dbReference type="SUPFAM" id="SSF48508">
    <property type="entry name" value="Nuclear receptor ligand-binding domain"/>
    <property type="match status" value="1"/>
</dbReference>
<dbReference type="GO" id="GO:0003700">
    <property type="term" value="F:DNA-binding transcription factor activity"/>
    <property type="evidence" value="ECO:0007669"/>
    <property type="project" value="InterPro"/>
</dbReference>
<keyword evidence="7" id="KW-0804">Transcription</keyword>
<comment type="subcellular location">
    <subcellularLocation>
        <location evidence="1">Nucleus</location>
    </subcellularLocation>
</comment>
<sequence>MIESTWVRNMSLFHDIKLKRRKIDTHCNSDGENIADINTSSPESLTTDGHVRDSETGSASGGSTTQTYLSEDGASVASGSPPRLDICPDIPVSRGSSPLSDGQSRRRKEPSPEHEVANESPQHERRNSVFDGGGGRSNGIHCREGLDLRRSRRDTDGSSSSFEEHVNGPMRGQYPYKNPLVMGDIPGAGPGKTMLWSTLNGDRVYDRTNSSPPSDSNKPVSTPSPVKLSPRNHNHSPLQQQVTIVSPPSSISTGIPAFPTLYNTNSQSKSILGRHSYSPNNNVRAEVLMNFAATSSRSYNGGRDGSPVGFTRFWPNNSMSNGDGKVSASMISSSPPRPRTDSEALNLTTCGPGNEVEGSGSPSSSNALCHYPLSPSLSNLALASSVTSNSTVTSANAVTSANHVGDDDDEDQPQPMVCMICEDKATGLHYGIITCEGCKGFFKRTVQNKRVYTCVAEGNCEITKAQRNRCQYCRFQKCLRQGMVLAAVREDRMPGGRNSGAVYNLYKVKYKKHKKGQKNGQLRQLEPPQRSSTTNNNNNHITNNNNHIRFTPAAPLEWTNGQILKAALTSPCDILQLRRQLESWMNNSRDRQMTPEHAMVIIKQLIECDDFEDIAIVRNLDELKEAKSELSDKLCQIGDTIVYKLVQWTKRLPFYLELPVTVHTQLLSHKWHELLVLTTSAYVAIRSNNNNDPGSSGYNGNNGTRITDEELQNEVNIGLTALHSVLGAMVDGAISLEQLKMEAGQLVEQLMQLTATFRKLQLCLEEYVCLKVVAMLNQGYQGQREIEIIQERYLTALRVFVENRFPQQTGRLGELLSRLPEIQSAGELLLHTKMFFVPLFLNSNFAR</sequence>
<evidence type="ECO:0000256" key="1">
    <source>
        <dbReference type="ARBA" id="ARBA00004123"/>
    </source>
</evidence>
<proteinExistence type="predicted"/>
<keyword evidence="8" id="KW-0675">Receptor</keyword>
<keyword evidence="14" id="KW-1185">Reference proteome</keyword>
<dbReference type="EMBL" id="JAFNEN010000362">
    <property type="protein sequence ID" value="KAG8184783.1"/>
    <property type="molecule type" value="Genomic_DNA"/>
</dbReference>
<feature type="compositionally biased region" description="Low complexity" evidence="10">
    <location>
        <begin position="533"/>
        <end position="546"/>
    </location>
</feature>
<dbReference type="GO" id="GO:0043565">
    <property type="term" value="F:sequence-specific DNA binding"/>
    <property type="evidence" value="ECO:0007669"/>
    <property type="project" value="InterPro"/>
</dbReference>
<dbReference type="PROSITE" id="PS51030">
    <property type="entry name" value="NUCLEAR_REC_DBD_2"/>
    <property type="match status" value="1"/>
</dbReference>
<name>A0AAV6UM72_9ARAC</name>
<keyword evidence="4" id="KW-0862">Zinc</keyword>
<evidence type="ECO:0008006" key="15">
    <source>
        <dbReference type="Google" id="ProtNLM"/>
    </source>
</evidence>
<dbReference type="InterPro" id="IPR050200">
    <property type="entry name" value="Nuclear_hormone_rcpt_NR3"/>
</dbReference>
<dbReference type="InterPro" id="IPR035500">
    <property type="entry name" value="NHR-like_dom_sf"/>
</dbReference>
<dbReference type="Gene3D" id="3.30.50.10">
    <property type="entry name" value="Erythroid Transcription Factor GATA-1, subunit A"/>
    <property type="match status" value="1"/>
</dbReference>
<dbReference type="SMART" id="SM00399">
    <property type="entry name" value="ZnF_C4"/>
    <property type="match status" value="1"/>
</dbReference>
<dbReference type="SUPFAM" id="SSF57716">
    <property type="entry name" value="Glucocorticoid receptor-like (DNA-binding domain)"/>
    <property type="match status" value="1"/>
</dbReference>
<gene>
    <name evidence="13" type="ORF">JTE90_011569</name>
</gene>
<evidence type="ECO:0000256" key="6">
    <source>
        <dbReference type="ARBA" id="ARBA00023125"/>
    </source>
</evidence>
<evidence type="ECO:0000256" key="5">
    <source>
        <dbReference type="ARBA" id="ARBA00023015"/>
    </source>
</evidence>
<dbReference type="PRINTS" id="PR00047">
    <property type="entry name" value="STROIDFINGER"/>
</dbReference>
<dbReference type="SMART" id="SM00430">
    <property type="entry name" value="HOLI"/>
    <property type="match status" value="1"/>
</dbReference>
<dbReference type="InterPro" id="IPR013088">
    <property type="entry name" value="Znf_NHR/GATA"/>
</dbReference>
<accession>A0AAV6UM72</accession>
<comment type="caution">
    <text evidence="13">The sequence shown here is derived from an EMBL/GenBank/DDBJ whole genome shotgun (WGS) entry which is preliminary data.</text>
</comment>
<feature type="region of interest" description="Disordered" evidence="10">
    <location>
        <begin position="203"/>
        <end position="236"/>
    </location>
</feature>
<dbReference type="InterPro" id="IPR001723">
    <property type="entry name" value="Nuclear_hrmn_rcpt"/>
</dbReference>
<keyword evidence="2" id="KW-0479">Metal-binding</keyword>